<feature type="signal peptide" evidence="1">
    <location>
        <begin position="1"/>
        <end position="21"/>
    </location>
</feature>
<evidence type="ECO:0008006" key="4">
    <source>
        <dbReference type="Google" id="ProtNLM"/>
    </source>
</evidence>
<name>A0ABT7NRP9_9SPHI</name>
<organism evidence="2 3">
    <name type="scientific">Sphingobacterium hotanense</name>
    <dbReference type="NCBI Taxonomy" id="649196"/>
    <lineage>
        <taxon>Bacteria</taxon>
        <taxon>Pseudomonadati</taxon>
        <taxon>Bacteroidota</taxon>
        <taxon>Sphingobacteriia</taxon>
        <taxon>Sphingobacteriales</taxon>
        <taxon>Sphingobacteriaceae</taxon>
        <taxon>Sphingobacterium</taxon>
    </lineage>
</organism>
<dbReference type="Proteomes" id="UP001170954">
    <property type="component" value="Unassembled WGS sequence"/>
</dbReference>
<comment type="caution">
    <text evidence="2">The sequence shown here is derived from an EMBL/GenBank/DDBJ whole genome shotgun (WGS) entry which is preliminary data.</text>
</comment>
<protein>
    <recommendedName>
        <fullName evidence="4">Outer membrane protein beta-barrel domain-containing protein</fullName>
    </recommendedName>
</protein>
<evidence type="ECO:0000256" key="1">
    <source>
        <dbReference type="SAM" id="SignalP"/>
    </source>
</evidence>
<reference evidence="2" key="2">
    <citation type="journal article" date="2022" name="Sci. Total Environ.">
        <title>Prevalence, transmission, and molecular epidemiology of tet(X)-positive bacteria among humans, animals, and environmental niches in China: An epidemiological, and genomic-based study.</title>
        <authorList>
            <person name="Dong N."/>
            <person name="Zeng Y."/>
            <person name="Cai C."/>
            <person name="Sun C."/>
            <person name="Lu J."/>
            <person name="Liu C."/>
            <person name="Zhou H."/>
            <person name="Sun Q."/>
            <person name="Shu L."/>
            <person name="Wang H."/>
            <person name="Wang Y."/>
            <person name="Wang S."/>
            <person name="Wu C."/>
            <person name="Chan E.W."/>
            <person name="Chen G."/>
            <person name="Shen Z."/>
            <person name="Chen S."/>
            <person name="Zhang R."/>
        </authorList>
    </citation>
    <scope>NUCLEOTIDE SEQUENCE</scope>
    <source>
        <strain evidence="2">R1692</strain>
    </source>
</reference>
<dbReference type="EMBL" id="JACAGK010000063">
    <property type="protein sequence ID" value="MDM1049931.1"/>
    <property type="molecule type" value="Genomic_DNA"/>
</dbReference>
<accession>A0ABT7NRP9</accession>
<evidence type="ECO:0000313" key="3">
    <source>
        <dbReference type="Proteomes" id="UP001170954"/>
    </source>
</evidence>
<dbReference type="RefSeq" id="WP_149525208.1">
    <property type="nucleotide sequence ID" value="NZ_CP030848.1"/>
</dbReference>
<evidence type="ECO:0000313" key="2">
    <source>
        <dbReference type="EMBL" id="MDM1049931.1"/>
    </source>
</evidence>
<feature type="chain" id="PRO_5046155666" description="Outer membrane protein beta-barrel domain-containing protein" evidence="1">
    <location>
        <begin position="22"/>
        <end position="189"/>
    </location>
</feature>
<reference evidence="2" key="1">
    <citation type="submission" date="2020-06" db="EMBL/GenBank/DDBJ databases">
        <authorList>
            <person name="Dong N."/>
        </authorList>
    </citation>
    <scope>NUCLEOTIDE SEQUENCE</scope>
    <source>
        <strain evidence="2">R1692</strain>
    </source>
</reference>
<sequence length="189" mass="21412">MLKRLFTIGAFLLLFSTHSFAQRDYYTLLQGGGSIGVNNPGFEGTFNGYSLHFIFGRNFDERAFVGIGLGNEVLRGDYTFKNPTETQQGNFKYDRNLFPLFIDARLPFAYIGDFSRVGAVANAGYSLRLGGVYDKGAMGKIGLFYLYDDIRRTNFTISATYAYQQLTYVSFREKMNHQSINLSVGIWLK</sequence>
<keyword evidence="1" id="KW-0732">Signal</keyword>
<gene>
    <name evidence="2" type="ORF">HX018_16955</name>
</gene>
<keyword evidence="3" id="KW-1185">Reference proteome</keyword>
<proteinExistence type="predicted"/>